<keyword evidence="19" id="KW-1185">Reference proteome</keyword>
<evidence type="ECO:0000256" key="14">
    <source>
        <dbReference type="RuleBase" id="RU366025"/>
    </source>
</evidence>
<reference evidence="18 19" key="2">
    <citation type="submission" date="2018-10" db="EMBL/GenBank/DDBJ databases">
        <authorList>
            <consortium name="Pathogen Informatics"/>
        </authorList>
    </citation>
    <scope>NUCLEOTIDE SEQUENCE [LARGE SCALE GENOMIC DNA]</scope>
</reference>
<comment type="catalytic activity">
    <reaction evidence="1 14">
        <text>Thiol-dependent hydrolysis of ester, thioester, amide, peptide and isopeptide bonds formed by the C-terminal Gly of ubiquitin (a 76-residue protein attached to proteins as an intracellular targeting signal).</text>
        <dbReference type="EC" id="3.4.19.12"/>
    </reaction>
</comment>
<dbReference type="PROSITE" id="PS50271">
    <property type="entry name" value="ZF_UBP"/>
    <property type="match status" value="1"/>
</dbReference>
<dbReference type="GO" id="GO:0006508">
    <property type="term" value="P:proteolysis"/>
    <property type="evidence" value="ECO:0007669"/>
    <property type="project" value="UniProtKB-KW"/>
</dbReference>
<evidence type="ECO:0000256" key="7">
    <source>
        <dbReference type="ARBA" id="ARBA00022786"/>
    </source>
</evidence>
<evidence type="ECO:0000313" key="20">
    <source>
        <dbReference type="WBParaSite" id="EVEC_0000442201-mRNA-1"/>
    </source>
</evidence>
<dbReference type="SMART" id="SM00165">
    <property type="entry name" value="UBA"/>
    <property type="match status" value="2"/>
</dbReference>
<dbReference type="PROSITE" id="PS00972">
    <property type="entry name" value="USP_1"/>
    <property type="match status" value="1"/>
</dbReference>
<feature type="domain" description="UBP-type" evidence="17">
    <location>
        <begin position="151"/>
        <end position="265"/>
    </location>
</feature>
<dbReference type="Gene3D" id="3.90.70.10">
    <property type="entry name" value="Cysteine proteinases"/>
    <property type="match status" value="1"/>
</dbReference>
<keyword evidence="5" id="KW-0677">Repeat</keyword>
<evidence type="ECO:0000256" key="5">
    <source>
        <dbReference type="ARBA" id="ARBA00022737"/>
    </source>
</evidence>
<feature type="domain" description="USP" evidence="16">
    <location>
        <begin position="307"/>
        <end position="773"/>
    </location>
</feature>
<keyword evidence="10 12" id="KW-0862">Zinc</keyword>
<dbReference type="InterPro" id="IPR038765">
    <property type="entry name" value="Papain-like_cys_pep_sf"/>
</dbReference>
<dbReference type="InterPro" id="IPR001394">
    <property type="entry name" value="Peptidase_C19_UCH"/>
</dbReference>
<dbReference type="EMBL" id="UXUI01007769">
    <property type="protein sequence ID" value="VDD89379.1"/>
    <property type="molecule type" value="Genomic_DNA"/>
</dbReference>
<evidence type="ECO:0000259" key="16">
    <source>
        <dbReference type="PROSITE" id="PS50235"/>
    </source>
</evidence>
<dbReference type="FunFam" id="3.30.40.10:FF:000026">
    <property type="entry name" value="Ubiquitin carboxyl-terminal hydrolase"/>
    <property type="match status" value="1"/>
</dbReference>
<evidence type="ECO:0000256" key="6">
    <source>
        <dbReference type="ARBA" id="ARBA00022771"/>
    </source>
</evidence>
<dbReference type="InterPro" id="IPR041969">
    <property type="entry name" value="VP13D_UBA"/>
</dbReference>
<dbReference type="STRING" id="51028.A0A0N4V314"/>
<evidence type="ECO:0000256" key="4">
    <source>
        <dbReference type="ARBA" id="ARBA00022723"/>
    </source>
</evidence>
<evidence type="ECO:0000256" key="1">
    <source>
        <dbReference type="ARBA" id="ARBA00000707"/>
    </source>
</evidence>
<reference evidence="20" key="1">
    <citation type="submission" date="2017-02" db="UniProtKB">
        <authorList>
            <consortium name="WormBaseParasite"/>
        </authorList>
    </citation>
    <scope>IDENTIFICATION</scope>
</reference>
<dbReference type="GO" id="GO:0005829">
    <property type="term" value="C:cytosol"/>
    <property type="evidence" value="ECO:0007669"/>
    <property type="project" value="TreeGrafter"/>
</dbReference>
<feature type="binding site" evidence="12">
    <location>
        <position position="180"/>
    </location>
    <ligand>
        <name>Zn(2+)</name>
        <dbReference type="ChEBI" id="CHEBI:29105"/>
    </ligand>
</feature>
<dbReference type="WBParaSite" id="EVEC_0000442201-mRNA-1">
    <property type="protein sequence ID" value="EVEC_0000442201-mRNA-1"/>
    <property type="gene ID" value="EVEC_0000442201"/>
</dbReference>
<name>A0A0N4V314_ENTVE</name>
<dbReference type="InterPro" id="IPR009060">
    <property type="entry name" value="UBA-like_sf"/>
</dbReference>
<dbReference type="InterPro" id="IPR016652">
    <property type="entry name" value="Ubiquitinyl_hydrolase"/>
</dbReference>
<keyword evidence="4 12" id="KW-0479">Metal-binding</keyword>
<dbReference type="PANTHER" id="PTHR24006">
    <property type="entry name" value="UBIQUITIN CARBOXYL-TERMINAL HYDROLASE"/>
    <property type="match status" value="1"/>
</dbReference>
<feature type="domain" description="UBA" evidence="15">
    <location>
        <begin position="652"/>
        <end position="692"/>
    </location>
</feature>
<dbReference type="GO" id="GO:0005634">
    <property type="term" value="C:nucleus"/>
    <property type="evidence" value="ECO:0007669"/>
    <property type="project" value="TreeGrafter"/>
</dbReference>
<feature type="binding site" evidence="12">
    <location>
        <position position="175"/>
    </location>
    <ligand>
        <name>Zn(2+)</name>
        <dbReference type="ChEBI" id="CHEBI:29105"/>
    </ligand>
</feature>
<sequence>MEVFSNSVDETTGSDLLSQYSIPHPRSGLYICMKTFAGFCERHIRGYCESSGQKALVHLKQEKQLAENADEPQDKVTKLAIGVDGGFCSSPQSRTVESADFVLFPELDKKISFSRLKGELYTACAGIASSSGVRVTDQLESGVSEWDGETKVTTKHANLQQLDNGVKIPSTGWKCQYEGCGLTENLWLNLTDGCIKCGRSQYISEGVRTKGNNHMKEHYEEFNYPLVVKLGTISKGTADVFSYDEDDFVDDPNLETHLRHFGINMDVLEKTEKSTLELELDMNKKWEWSMCSEDGANLELAFGPGLTGMINIGSSCYINASVQMLLQIPEIADVYGNHVDEIFGKVSPLASNDDFNCQTAKVISCLLSGDYSKKDGKFNCITPTQFKRVVGRGHPEFATFRQQDAEEFIRYFLTKIDDNLHPSPVDAVRFSVENRFVDNASHCVRYDESEELVFSVTVPLPPGTVVNSLLYSLKNGLVRNEEKPIRPTITLRECLIATFADQCIPDFRSPTTNEQLGATQAIRFATFPDFLILQLKKFVLNDDWTISKMDVDVLMDETIDLSEFRARGKQPGEVLLPDTPSDNVERPATEVNERFVETICAMGFSRAAARRALYETKGADVDTAIDWICGHAEDPDLNTEHPALPKPAKNLNVDPSLVSQLAELGFTAHQAKYALKEQGNNLESAANWLIANADKVPKEECSESSVVDRKYRDGSACYNLVGFVSHMGSSPHSGHYVAHLKKDGIWYIFNDEKVARSQSPPSSLAYIYLYRRV</sequence>
<dbReference type="InterPro" id="IPR018200">
    <property type="entry name" value="USP_CS"/>
</dbReference>
<dbReference type="SUPFAM" id="SSF57850">
    <property type="entry name" value="RING/U-box"/>
    <property type="match status" value="1"/>
</dbReference>
<evidence type="ECO:0000313" key="18">
    <source>
        <dbReference type="EMBL" id="VDD89379.1"/>
    </source>
</evidence>
<dbReference type="Gene3D" id="1.10.8.10">
    <property type="entry name" value="DNA helicase RuvA subunit, C-terminal domain"/>
    <property type="match status" value="2"/>
</dbReference>
<protein>
    <recommendedName>
        <fullName evidence="14">Ubiquitin carboxyl-terminal hydrolase</fullName>
        <ecNumber evidence="14">3.4.19.12</ecNumber>
    </recommendedName>
</protein>
<dbReference type="InterPro" id="IPR050164">
    <property type="entry name" value="Peptidase_C19"/>
</dbReference>
<evidence type="ECO:0000259" key="17">
    <source>
        <dbReference type="PROSITE" id="PS50271"/>
    </source>
</evidence>
<dbReference type="SMART" id="SM00290">
    <property type="entry name" value="ZnF_UBP"/>
    <property type="match status" value="1"/>
</dbReference>
<dbReference type="PANTHER" id="PTHR24006:SF664">
    <property type="entry name" value="UBIQUITIN CARBOXYL-TERMINAL HYDROLASE"/>
    <property type="match status" value="1"/>
</dbReference>
<dbReference type="PROSITE" id="PS50235">
    <property type="entry name" value="USP_3"/>
    <property type="match status" value="1"/>
</dbReference>
<accession>A0A0N4V314</accession>
<dbReference type="InterPro" id="IPR041432">
    <property type="entry name" value="UBP13_Znf-UBP_var"/>
</dbReference>
<evidence type="ECO:0000256" key="13">
    <source>
        <dbReference type="PROSITE-ProRule" id="PRU00502"/>
    </source>
</evidence>
<evidence type="ECO:0000256" key="9">
    <source>
        <dbReference type="ARBA" id="ARBA00022807"/>
    </source>
</evidence>
<dbReference type="GO" id="GO:0008270">
    <property type="term" value="F:zinc ion binding"/>
    <property type="evidence" value="ECO:0007669"/>
    <property type="project" value="UniProtKB-KW"/>
</dbReference>
<dbReference type="AlphaFoldDB" id="A0A0N4V314"/>
<keyword evidence="3 14" id="KW-0645">Protease</keyword>
<comment type="similarity">
    <text evidence="2 14">Belongs to the peptidase C19 family.</text>
</comment>
<dbReference type="Pfam" id="PF00627">
    <property type="entry name" value="UBA"/>
    <property type="match status" value="2"/>
</dbReference>
<dbReference type="SUPFAM" id="SSF54001">
    <property type="entry name" value="Cysteine proteinases"/>
    <property type="match status" value="1"/>
</dbReference>
<evidence type="ECO:0000313" key="19">
    <source>
        <dbReference type="Proteomes" id="UP000274131"/>
    </source>
</evidence>
<organism evidence="20">
    <name type="scientific">Enterobius vermicularis</name>
    <name type="common">Human pinworm</name>
    <dbReference type="NCBI Taxonomy" id="51028"/>
    <lineage>
        <taxon>Eukaryota</taxon>
        <taxon>Metazoa</taxon>
        <taxon>Ecdysozoa</taxon>
        <taxon>Nematoda</taxon>
        <taxon>Chromadorea</taxon>
        <taxon>Rhabditida</taxon>
        <taxon>Spirurina</taxon>
        <taxon>Oxyuridomorpha</taxon>
        <taxon>Oxyuroidea</taxon>
        <taxon>Oxyuridae</taxon>
        <taxon>Enterobius</taxon>
    </lineage>
</organism>
<dbReference type="Proteomes" id="UP000274131">
    <property type="component" value="Unassembled WGS sequence"/>
</dbReference>
<evidence type="ECO:0000256" key="3">
    <source>
        <dbReference type="ARBA" id="ARBA00022670"/>
    </source>
</evidence>
<evidence type="ECO:0000259" key="15">
    <source>
        <dbReference type="PROSITE" id="PS50030"/>
    </source>
</evidence>
<dbReference type="GO" id="GO:0016579">
    <property type="term" value="P:protein deubiquitination"/>
    <property type="evidence" value="ECO:0007669"/>
    <property type="project" value="InterPro"/>
</dbReference>
<evidence type="ECO:0000256" key="10">
    <source>
        <dbReference type="ARBA" id="ARBA00022833"/>
    </source>
</evidence>
<dbReference type="CDD" id="cd14306">
    <property type="entry name" value="UBA_VP13D"/>
    <property type="match status" value="1"/>
</dbReference>
<dbReference type="InterPro" id="IPR028889">
    <property type="entry name" value="USP"/>
</dbReference>
<dbReference type="PIRSF" id="PIRSF016308">
    <property type="entry name" value="UBP"/>
    <property type="match status" value="1"/>
</dbReference>
<dbReference type="InterPro" id="IPR015940">
    <property type="entry name" value="UBA"/>
</dbReference>
<dbReference type="GO" id="GO:0004843">
    <property type="term" value="F:cysteine-type deubiquitinase activity"/>
    <property type="evidence" value="ECO:0007669"/>
    <property type="project" value="UniProtKB-UniRule"/>
</dbReference>
<feature type="binding site" evidence="12">
    <location>
        <position position="214"/>
    </location>
    <ligand>
        <name>Zn(2+)</name>
        <dbReference type="ChEBI" id="CHEBI:29105"/>
    </ligand>
</feature>
<proteinExistence type="inferred from homology"/>
<keyword evidence="6 13" id="KW-0863">Zinc-finger</keyword>
<dbReference type="SUPFAM" id="SSF46934">
    <property type="entry name" value="UBA-like"/>
    <property type="match status" value="1"/>
</dbReference>
<feature type="domain" description="UBA" evidence="15">
    <location>
        <begin position="590"/>
        <end position="631"/>
    </location>
</feature>
<evidence type="ECO:0000256" key="12">
    <source>
        <dbReference type="PIRSR" id="PIRSR016308-3"/>
    </source>
</evidence>
<keyword evidence="7 14" id="KW-0833">Ubl conjugation pathway</keyword>
<dbReference type="InterPro" id="IPR001607">
    <property type="entry name" value="Znf_UBP"/>
</dbReference>
<evidence type="ECO:0000256" key="8">
    <source>
        <dbReference type="ARBA" id="ARBA00022801"/>
    </source>
</evidence>
<feature type="active site" description="Proton acceptor" evidence="11">
    <location>
        <position position="735"/>
    </location>
</feature>
<dbReference type="Pfam" id="PF00443">
    <property type="entry name" value="UCH"/>
    <property type="match status" value="1"/>
</dbReference>
<feature type="active site" description="Nucleophile" evidence="11">
    <location>
        <position position="316"/>
    </location>
</feature>
<dbReference type="PROSITE" id="PS00973">
    <property type="entry name" value="USP_2"/>
    <property type="match status" value="1"/>
</dbReference>
<dbReference type="Pfam" id="PF02148">
    <property type="entry name" value="zf-UBP"/>
    <property type="match status" value="1"/>
</dbReference>
<dbReference type="OrthoDB" id="361536at2759"/>
<dbReference type="EC" id="3.4.19.12" evidence="14"/>
<evidence type="ECO:0000256" key="2">
    <source>
        <dbReference type="ARBA" id="ARBA00009085"/>
    </source>
</evidence>
<keyword evidence="8 14" id="KW-0378">Hydrolase</keyword>
<evidence type="ECO:0000256" key="11">
    <source>
        <dbReference type="PIRSR" id="PIRSR016308-1"/>
    </source>
</evidence>
<keyword evidence="9 14" id="KW-0788">Thiol protease</keyword>
<dbReference type="Gene3D" id="3.30.40.10">
    <property type="entry name" value="Zinc/RING finger domain, C3HC4 (zinc finger)"/>
    <property type="match status" value="2"/>
</dbReference>
<dbReference type="Pfam" id="PF17807">
    <property type="entry name" value="zf-UBP_var"/>
    <property type="match status" value="1"/>
</dbReference>
<gene>
    <name evidence="18" type="ORF">EVEC_LOCUS4130</name>
</gene>
<feature type="binding site" evidence="12">
    <location>
        <position position="197"/>
    </location>
    <ligand>
        <name>Zn(2+)</name>
        <dbReference type="ChEBI" id="CHEBI:29105"/>
    </ligand>
</feature>
<dbReference type="InterPro" id="IPR013083">
    <property type="entry name" value="Znf_RING/FYVE/PHD"/>
</dbReference>
<dbReference type="PROSITE" id="PS50030">
    <property type="entry name" value="UBA"/>
    <property type="match status" value="2"/>
</dbReference>